<feature type="transmembrane region" description="Helical" evidence="5">
    <location>
        <begin position="284"/>
        <end position="307"/>
    </location>
</feature>
<accession>A0A3S8U8Z1</accession>
<dbReference type="RefSeq" id="WP_125326190.1">
    <property type="nucleotide sequence ID" value="NZ_CP034328.1"/>
</dbReference>
<dbReference type="PANTHER" id="PTHR37958">
    <property type="entry name" value="SODIUM-POTASSIUM/PROTON ANTIPORTER CHAA"/>
    <property type="match status" value="1"/>
</dbReference>
<evidence type="ECO:0000259" key="6">
    <source>
        <dbReference type="Pfam" id="PF01699"/>
    </source>
</evidence>
<evidence type="ECO:0000256" key="5">
    <source>
        <dbReference type="SAM" id="Phobius"/>
    </source>
</evidence>
<dbReference type="Proteomes" id="UP000282002">
    <property type="component" value="Chromosome"/>
</dbReference>
<feature type="transmembrane region" description="Helical" evidence="5">
    <location>
        <begin position="319"/>
        <end position="337"/>
    </location>
</feature>
<dbReference type="PANTHER" id="PTHR37958:SF1">
    <property type="entry name" value="SODIUM-POTASSIUM_PROTON ANTIPORTER CHAA"/>
    <property type="match status" value="1"/>
</dbReference>
<dbReference type="KEGG" id="taw:EI545_14830"/>
<keyword evidence="3 5" id="KW-1133">Transmembrane helix</keyword>
<sequence length="361" mass="37533">MTPASGTPWWSWAAPTVAILIGAVGLLALHGEIPAIGFVVAVPVLFAAVFAAVHHAETVAHRIGQPFGSILLALAVTVIEVSLIVSMLLSSPETDSSIARDTVFAAIMIVLNGIVGLCLLIGGIRFHEQVFQARSASAALGVLGTLAVLGLVLPNYTTTTPGPSYAPAQLVFVAVVSLALYGLFLYVQTVRHKDAFLDGDADDDQHAPPDRRTFLIALALLPLSLLAVVLLAEVLAHPVEAAIVRSGFPEALIGVIIALVVLMPEGLASVRAARANRLQTSINLALGSALASLCLTIPTVAVLSIAMGQTLILGLEAEHLVLLLLSLFMATLTLATGRTTVLQGGVHLVIFFAFLTIAAIP</sequence>
<evidence type="ECO:0000256" key="1">
    <source>
        <dbReference type="ARBA" id="ARBA00004141"/>
    </source>
</evidence>
<feature type="transmembrane region" description="Helical" evidence="5">
    <location>
        <begin position="67"/>
        <end position="90"/>
    </location>
</feature>
<feature type="transmembrane region" description="Helical" evidence="5">
    <location>
        <begin position="214"/>
        <end position="236"/>
    </location>
</feature>
<dbReference type="InterPro" id="IPR004837">
    <property type="entry name" value="NaCa_Exmemb"/>
</dbReference>
<dbReference type="GO" id="GO:0015386">
    <property type="term" value="F:potassium:proton antiporter activity"/>
    <property type="evidence" value="ECO:0007669"/>
    <property type="project" value="TreeGrafter"/>
</dbReference>
<evidence type="ECO:0000256" key="2">
    <source>
        <dbReference type="ARBA" id="ARBA00022692"/>
    </source>
</evidence>
<dbReference type="InterPro" id="IPR052946">
    <property type="entry name" value="Alkaline_pH_Ca-Antiporter"/>
</dbReference>
<feature type="transmembrane region" description="Helical" evidence="5">
    <location>
        <begin position="344"/>
        <end position="360"/>
    </location>
</feature>
<gene>
    <name evidence="7" type="ORF">EI545_14830</name>
</gene>
<proteinExistence type="predicted"/>
<dbReference type="Gene3D" id="1.20.1420.30">
    <property type="entry name" value="NCX, central ion-binding region"/>
    <property type="match status" value="1"/>
</dbReference>
<keyword evidence="2 5" id="KW-0812">Transmembrane</keyword>
<organism evidence="7 8">
    <name type="scientific">Tabrizicola piscis</name>
    <dbReference type="NCBI Taxonomy" id="2494374"/>
    <lineage>
        <taxon>Bacteria</taxon>
        <taxon>Pseudomonadati</taxon>
        <taxon>Pseudomonadota</taxon>
        <taxon>Alphaproteobacteria</taxon>
        <taxon>Rhodobacterales</taxon>
        <taxon>Paracoccaceae</taxon>
        <taxon>Tabrizicola</taxon>
    </lineage>
</organism>
<dbReference type="EMBL" id="CP034328">
    <property type="protein sequence ID" value="AZL59995.1"/>
    <property type="molecule type" value="Genomic_DNA"/>
</dbReference>
<evidence type="ECO:0000256" key="3">
    <source>
        <dbReference type="ARBA" id="ARBA00022989"/>
    </source>
</evidence>
<feature type="transmembrane region" description="Helical" evidence="5">
    <location>
        <begin position="136"/>
        <end position="156"/>
    </location>
</feature>
<name>A0A3S8U8Z1_9RHOB</name>
<dbReference type="OrthoDB" id="9787814at2"/>
<keyword evidence="8" id="KW-1185">Reference proteome</keyword>
<evidence type="ECO:0000313" key="7">
    <source>
        <dbReference type="EMBL" id="AZL59995.1"/>
    </source>
</evidence>
<reference evidence="7 8" key="1">
    <citation type="submission" date="2018-12" db="EMBL/GenBank/DDBJ databases">
        <title>Complete genome sequencing of Tabrizicola sp. K13M18.</title>
        <authorList>
            <person name="Bae J.-W."/>
        </authorList>
    </citation>
    <scope>NUCLEOTIDE SEQUENCE [LARGE SCALE GENOMIC DNA]</scope>
    <source>
        <strain evidence="7 8">K13M18</strain>
    </source>
</reference>
<dbReference type="InterPro" id="IPR044880">
    <property type="entry name" value="NCX_ion-bd_dom_sf"/>
</dbReference>
<evidence type="ECO:0000313" key="8">
    <source>
        <dbReference type="Proteomes" id="UP000282002"/>
    </source>
</evidence>
<feature type="transmembrane region" description="Helical" evidence="5">
    <location>
        <begin position="102"/>
        <end position="124"/>
    </location>
</feature>
<comment type="subcellular location">
    <subcellularLocation>
        <location evidence="1">Membrane</location>
        <topology evidence="1">Multi-pass membrane protein</topology>
    </subcellularLocation>
</comment>
<feature type="domain" description="Sodium/calcium exchanger membrane region" evidence="6">
    <location>
        <begin position="217"/>
        <end position="358"/>
    </location>
</feature>
<feature type="transmembrane region" description="Helical" evidence="5">
    <location>
        <begin position="242"/>
        <end position="263"/>
    </location>
</feature>
<feature type="transmembrane region" description="Helical" evidence="5">
    <location>
        <begin position="35"/>
        <end position="55"/>
    </location>
</feature>
<dbReference type="GO" id="GO:0005886">
    <property type="term" value="C:plasma membrane"/>
    <property type="evidence" value="ECO:0007669"/>
    <property type="project" value="TreeGrafter"/>
</dbReference>
<protein>
    <submittedName>
        <fullName evidence="7">Ionic transporter y4hA</fullName>
    </submittedName>
</protein>
<evidence type="ECO:0000256" key="4">
    <source>
        <dbReference type="ARBA" id="ARBA00023136"/>
    </source>
</evidence>
<dbReference type="GO" id="GO:0015385">
    <property type="term" value="F:sodium:proton antiporter activity"/>
    <property type="evidence" value="ECO:0007669"/>
    <property type="project" value="TreeGrafter"/>
</dbReference>
<feature type="transmembrane region" description="Helical" evidence="5">
    <location>
        <begin position="12"/>
        <end position="29"/>
    </location>
</feature>
<feature type="domain" description="Sodium/calcium exchanger membrane region" evidence="6">
    <location>
        <begin position="35"/>
        <end position="189"/>
    </location>
</feature>
<keyword evidence="4 5" id="KW-0472">Membrane</keyword>
<feature type="transmembrane region" description="Helical" evidence="5">
    <location>
        <begin position="168"/>
        <end position="187"/>
    </location>
</feature>
<dbReference type="AlphaFoldDB" id="A0A3S8U8Z1"/>
<dbReference type="Pfam" id="PF01699">
    <property type="entry name" value="Na_Ca_ex"/>
    <property type="match status" value="2"/>
</dbReference>